<gene>
    <name evidence="2" type="ORF">COO09_04425</name>
</gene>
<feature type="region of interest" description="Disordered" evidence="1">
    <location>
        <begin position="95"/>
        <end position="161"/>
    </location>
</feature>
<accession>A0A2A4FXN6</accession>
<dbReference type="Proteomes" id="UP000218934">
    <property type="component" value="Unassembled WGS sequence"/>
</dbReference>
<feature type="compositionally biased region" description="Pro residues" evidence="1">
    <location>
        <begin position="95"/>
        <end position="109"/>
    </location>
</feature>
<name>A0A2A4FXN6_9SPHN</name>
<keyword evidence="3" id="KW-1185">Reference proteome</keyword>
<organism evidence="2 3">
    <name type="scientific">Rhizorhabdus dicambivorans</name>
    <dbReference type="NCBI Taxonomy" id="1850238"/>
    <lineage>
        <taxon>Bacteria</taxon>
        <taxon>Pseudomonadati</taxon>
        <taxon>Pseudomonadota</taxon>
        <taxon>Alphaproteobacteria</taxon>
        <taxon>Sphingomonadales</taxon>
        <taxon>Sphingomonadaceae</taxon>
        <taxon>Rhizorhabdus</taxon>
    </lineage>
</organism>
<protein>
    <submittedName>
        <fullName evidence="2">Uncharacterized protein</fullName>
    </submittedName>
</protein>
<evidence type="ECO:0000256" key="1">
    <source>
        <dbReference type="SAM" id="MobiDB-lite"/>
    </source>
</evidence>
<reference evidence="2 3" key="1">
    <citation type="submission" date="2017-09" db="EMBL/GenBank/DDBJ databases">
        <title>The Catabolism of 3,6-Dichlorosalicylic acid is Initiated by the Cytochrome P450 Monooxygenase DsmABC in Rhizorhabdus dicambivorans Ndbn-20.</title>
        <authorList>
            <person name="Na L."/>
        </authorList>
    </citation>
    <scope>NUCLEOTIDE SEQUENCE [LARGE SCALE GENOMIC DNA]</scope>
    <source>
        <strain evidence="2 3">Ndbn-20m</strain>
    </source>
</reference>
<dbReference type="RefSeq" id="WP_066960203.1">
    <property type="nucleotide sequence ID" value="NZ_CP023449.1"/>
</dbReference>
<dbReference type="AlphaFoldDB" id="A0A2A4FXN6"/>
<proteinExistence type="predicted"/>
<evidence type="ECO:0000313" key="2">
    <source>
        <dbReference type="EMBL" id="PCE43554.1"/>
    </source>
</evidence>
<feature type="compositionally biased region" description="Basic and acidic residues" evidence="1">
    <location>
        <begin position="111"/>
        <end position="161"/>
    </location>
</feature>
<dbReference type="KEGG" id="rdi:CMV14_02105"/>
<evidence type="ECO:0000313" key="3">
    <source>
        <dbReference type="Proteomes" id="UP000218934"/>
    </source>
</evidence>
<sequence length="190" mass="22214">MHIDIHSRKVRLAAGAAAFLGLVAWLVPPTTPQSRPSPLRAFATIDPHRDDAAALPRGRTATVWSAEAWRRWHAGEAAAPPPLAVPAPMPVLPPPRVAAPRRAAPPPPAADEDRYWEEREAEDRRWAERRQEDEHRWRQRWREERRWSEEGDRWDPDGEDRAYERRERVIERRMRRFPDDDPYYEGEDEG</sequence>
<dbReference type="EMBL" id="NWUF01000003">
    <property type="protein sequence ID" value="PCE43554.1"/>
    <property type="molecule type" value="Genomic_DNA"/>
</dbReference>
<comment type="caution">
    <text evidence="2">The sequence shown here is derived from an EMBL/GenBank/DDBJ whole genome shotgun (WGS) entry which is preliminary data.</text>
</comment>